<dbReference type="PANTHER" id="PTHR43214:SF41">
    <property type="entry name" value="NITRATE_NITRITE RESPONSE REGULATOR PROTEIN NARP"/>
    <property type="match status" value="1"/>
</dbReference>
<proteinExistence type="predicted"/>
<dbReference type="PANTHER" id="PTHR43214">
    <property type="entry name" value="TWO-COMPONENT RESPONSE REGULATOR"/>
    <property type="match status" value="1"/>
</dbReference>
<reference evidence="9" key="2">
    <citation type="submission" date="2023-07" db="EMBL/GenBank/DDBJ databases">
        <authorList>
            <person name="Jung D.-H."/>
        </authorList>
    </citation>
    <scope>NUCLEOTIDE SEQUENCE [LARGE SCALE GENOMIC DNA]</scope>
    <source>
        <strain evidence="9">JA-25</strain>
    </source>
</reference>
<accession>A0ABX0QNX8</accession>
<evidence type="ECO:0000256" key="5">
    <source>
        <dbReference type="PROSITE-ProRule" id="PRU00169"/>
    </source>
</evidence>
<dbReference type="CDD" id="cd17535">
    <property type="entry name" value="REC_NarL-like"/>
    <property type="match status" value="1"/>
</dbReference>
<evidence type="ECO:0000259" key="6">
    <source>
        <dbReference type="PROSITE" id="PS50043"/>
    </source>
</evidence>
<keyword evidence="3" id="KW-0238">DNA-binding</keyword>
<dbReference type="InterPro" id="IPR016032">
    <property type="entry name" value="Sig_transdc_resp-reg_C-effctor"/>
</dbReference>
<evidence type="ECO:0000256" key="2">
    <source>
        <dbReference type="ARBA" id="ARBA00023015"/>
    </source>
</evidence>
<dbReference type="Proteomes" id="UP000606008">
    <property type="component" value="Unassembled WGS sequence"/>
</dbReference>
<feature type="modified residue" description="4-aspartylphosphate" evidence="5">
    <location>
        <position position="57"/>
    </location>
</feature>
<comment type="caution">
    <text evidence="8">The sequence shown here is derived from an EMBL/GenBank/DDBJ whole genome shotgun (WGS) entry which is preliminary data.</text>
</comment>
<keyword evidence="4" id="KW-0804">Transcription</keyword>
<evidence type="ECO:0000313" key="9">
    <source>
        <dbReference type="Proteomes" id="UP000606008"/>
    </source>
</evidence>
<dbReference type="InterPro" id="IPR039420">
    <property type="entry name" value="WalR-like"/>
</dbReference>
<evidence type="ECO:0000256" key="3">
    <source>
        <dbReference type="ARBA" id="ARBA00023125"/>
    </source>
</evidence>
<dbReference type="EMBL" id="WAEL01000006">
    <property type="protein sequence ID" value="NID11834.1"/>
    <property type="molecule type" value="Genomic_DNA"/>
</dbReference>
<feature type="domain" description="HTH luxR-type" evidence="6">
    <location>
        <begin position="146"/>
        <end position="211"/>
    </location>
</feature>
<dbReference type="PROSITE" id="PS50110">
    <property type="entry name" value="RESPONSE_REGULATORY"/>
    <property type="match status" value="1"/>
</dbReference>
<evidence type="ECO:0000256" key="4">
    <source>
        <dbReference type="ARBA" id="ARBA00023163"/>
    </source>
</evidence>
<evidence type="ECO:0000259" key="7">
    <source>
        <dbReference type="PROSITE" id="PS50110"/>
    </source>
</evidence>
<name>A0ABX0QNX8_9BACT</name>
<feature type="domain" description="Response regulatory" evidence="7">
    <location>
        <begin position="6"/>
        <end position="122"/>
    </location>
</feature>
<dbReference type="SMART" id="SM00421">
    <property type="entry name" value="HTH_LUXR"/>
    <property type="match status" value="1"/>
</dbReference>
<dbReference type="InterPro" id="IPR000792">
    <property type="entry name" value="Tscrpt_reg_LuxR_C"/>
</dbReference>
<reference evidence="9" key="1">
    <citation type="submission" date="2019-09" db="EMBL/GenBank/DDBJ databases">
        <authorList>
            <person name="Jung D.-H."/>
        </authorList>
    </citation>
    <scope>NUCLEOTIDE SEQUENCE [LARGE SCALE GENOMIC DNA]</scope>
    <source>
        <strain evidence="9">JA-25</strain>
    </source>
</reference>
<dbReference type="InterPro" id="IPR011006">
    <property type="entry name" value="CheY-like_superfamily"/>
</dbReference>
<dbReference type="Gene3D" id="3.40.50.2300">
    <property type="match status" value="1"/>
</dbReference>
<evidence type="ECO:0000313" key="8">
    <source>
        <dbReference type="EMBL" id="NID11834.1"/>
    </source>
</evidence>
<gene>
    <name evidence="8" type="ORF">F7231_16795</name>
</gene>
<keyword evidence="9" id="KW-1185">Reference proteome</keyword>
<keyword evidence="2" id="KW-0805">Transcription regulation</keyword>
<evidence type="ECO:0000256" key="1">
    <source>
        <dbReference type="ARBA" id="ARBA00022553"/>
    </source>
</evidence>
<dbReference type="SUPFAM" id="SSF52172">
    <property type="entry name" value="CheY-like"/>
    <property type="match status" value="1"/>
</dbReference>
<dbReference type="PRINTS" id="PR00038">
    <property type="entry name" value="HTHLUXR"/>
</dbReference>
<dbReference type="InterPro" id="IPR001789">
    <property type="entry name" value="Sig_transdc_resp-reg_receiver"/>
</dbReference>
<keyword evidence="1 5" id="KW-0597">Phosphoprotein</keyword>
<dbReference type="Pfam" id="PF00072">
    <property type="entry name" value="Response_reg"/>
    <property type="match status" value="1"/>
</dbReference>
<dbReference type="CDD" id="cd06170">
    <property type="entry name" value="LuxR_C_like"/>
    <property type="match status" value="1"/>
</dbReference>
<dbReference type="Pfam" id="PF00196">
    <property type="entry name" value="GerE"/>
    <property type="match status" value="1"/>
</dbReference>
<sequence>MNSPARLLLVDDHQLILDSLQLLFNSIPDVEVVGTSNDSRQVSDLLTKLAVDLIVCDLHMPHLSGIDLTLQIRQHHCHVRVLLVTMADDAATIREAVRVGCAGYVLKRAGRNELEKAITLIMRGQRYFSPEIIDQLTHLQADTDVVHAPLSILTEREIDVLRLIANEHPTHQIAERLFISVPTVETHRRHLMRKLGVKSVVGMVKFAMKHGLVA</sequence>
<dbReference type="SMART" id="SM00448">
    <property type="entry name" value="REC"/>
    <property type="match status" value="1"/>
</dbReference>
<organism evidence="8 9">
    <name type="scientific">Fibrivirga algicola</name>
    <dbReference type="NCBI Taxonomy" id="2950420"/>
    <lineage>
        <taxon>Bacteria</taxon>
        <taxon>Pseudomonadati</taxon>
        <taxon>Bacteroidota</taxon>
        <taxon>Cytophagia</taxon>
        <taxon>Cytophagales</taxon>
        <taxon>Spirosomataceae</taxon>
        <taxon>Fibrivirga</taxon>
    </lineage>
</organism>
<protein>
    <submittedName>
        <fullName evidence="8">Response regulator transcription factor</fullName>
    </submittedName>
</protein>
<dbReference type="RefSeq" id="WP_166692788.1">
    <property type="nucleotide sequence ID" value="NZ_WAEL01000006.1"/>
</dbReference>
<dbReference type="InterPro" id="IPR058245">
    <property type="entry name" value="NreC/VraR/RcsB-like_REC"/>
</dbReference>
<dbReference type="SUPFAM" id="SSF46894">
    <property type="entry name" value="C-terminal effector domain of the bipartite response regulators"/>
    <property type="match status" value="1"/>
</dbReference>
<dbReference type="PROSITE" id="PS50043">
    <property type="entry name" value="HTH_LUXR_2"/>
    <property type="match status" value="1"/>
</dbReference>